<keyword evidence="3" id="KW-0238">DNA-binding</keyword>
<organism evidence="3 4">
    <name type="scientific">Thalictrum thalictroides</name>
    <name type="common">Rue-anemone</name>
    <name type="synonym">Anemone thalictroides</name>
    <dbReference type="NCBI Taxonomy" id="46969"/>
    <lineage>
        <taxon>Eukaryota</taxon>
        <taxon>Viridiplantae</taxon>
        <taxon>Streptophyta</taxon>
        <taxon>Embryophyta</taxon>
        <taxon>Tracheophyta</taxon>
        <taxon>Spermatophyta</taxon>
        <taxon>Magnoliopsida</taxon>
        <taxon>Ranunculales</taxon>
        <taxon>Ranunculaceae</taxon>
        <taxon>Thalictroideae</taxon>
        <taxon>Thalictrum</taxon>
    </lineage>
</organism>
<feature type="compositionally biased region" description="Pro residues" evidence="1">
    <location>
        <begin position="191"/>
        <end position="202"/>
    </location>
</feature>
<reference evidence="3 4" key="1">
    <citation type="submission" date="2020-06" db="EMBL/GenBank/DDBJ databases">
        <title>Transcriptomic and genomic resources for Thalictrum thalictroides and T. hernandezii: Facilitating candidate gene discovery in an emerging model plant lineage.</title>
        <authorList>
            <person name="Arias T."/>
            <person name="Riano-Pachon D.M."/>
            <person name="Di Stilio V.S."/>
        </authorList>
    </citation>
    <scope>NUCLEOTIDE SEQUENCE [LARGE SCALE GENOMIC DNA]</scope>
    <source>
        <strain evidence="4">cv. WT478/WT964</strain>
        <tissue evidence="3">Leaves</tissue>
    </source>
</reference>
<dbReference type="Pfam" id="PF07223">
    <property type="entry name" value="DUF1421"/>
    <property type="match status" value="1"/>
</dbReference>
<feature type="compositionally biased region" description="Polar residues" evidence="1">
    <location>
        <begin position="363"/>
        <end position="375"/>
    </location>
</feature>
<dbReference type="PANTHER" id="PTHR31805:SF14">
    <property type="entry name" value="RECEPTOR-LIKE KINASE, PUTATIVE (DUF1421)-RELATED"/>
    <property type="match status" value="1"/>
</dbReference>
<feature type="compositionally biased region" description="Polar residues" evidence="1">
    <location>
        <begin position="142"/>
        <end position="156"/>
    </location>
</feature>
<dbReference type="AlphaFoldDB" id="A0A7J6VJZ1"/>
<feature type="compositionally biased region" description="Low complexity" evidence="1">
    <location>
        <begin position="235"/>
        <end position="254"/>
    </location>
</feature>
<feature type="compositionally biased region" description="Polar residues" evidence="1">
    <location>
        <begin position="218"/>
        <end position="234"/>
    </location>
</feature>
<evidence type="ECO:0000313" key="4">
    <source>
        <dbReference type="Proteomes" id="UP000554482"/>
    </source>
</evidence>
<dbReference type="Proteomes" id="UP000554482">
    <property type="component" value="Unassembled WGS sequence"/>
</dbReference>
<sequence>MDLWIRLTFKNISGMDHNGISIIVSEIDRTLKKHTDNLLHTLEGVSARLSNLEIRTCDIETSVEDMKEHVGNYNSNRKLRQLENMLSKVQEGLRVLHEKQEIVEALKHANFQASKEDLRSENQNSIADTRSAQGKISAPDQCHQSLTTSVPQSPQQLPGLLCPVESQAPVKQSPSLVQPPPRLPQSQMPAIPQPEPYYPTPGQPAEAIHQQYQFAPTQQLKTPPPTARQQYESVQQHSLYSQPSQPSQPSQQHPPVNPSLQRQPLLSHHSEESIYIPQPSQTNPPSVNHFSPIPQPVRFPPHSQQFYGAPSNMYSGHISSPHSLSQYNAPMRPPQGSSTDPCSGSSQRHLQTAQLLPRALPTANGNDSRSSTSGSGKEIPIDGVVDMVVMMGFSRDQVRATVGELSENGKSVDFNAVLDKLMNH</sequence>
<feature type="compositionally biased region" description="Polar residues" evidence="1">
    <location>
        <begin position="302"/>
        <end position="328"/>
    </location>
</feature>
<feature type="domain" description="DUF1421" evidence="2">
    <location>
        <begin position="381"/>
        <end position="424"/>
    </location>
</feature>
<feature type="compositionally biased region" description="Polar residues" evidence="1">
    <location>
        <begin position="335"/>
        <end position="354"/>
    </location>
</feature>
<dbReference type="GO" id="GO:0003677">
    <property type="term" value="F:DNA binding"/>
    <property type="evidence" value="ECO:0007669"/>
    <property type="project" value="UniProtKB-KW"/>
</dbReference>
<feature type="region of interest" description="Disordered" evidence="1">
    <location>
        <begin position="218"/>
        <end position="379"/>
    </location>
</feature>
<feature type="region of interest" description="Disordered" evidence="1">
    <location>
        <begin position="114"/>
        <end position="204"/>
    </location>
</feature>
<name>A0A7J6VJZ1_THATH</name>
<evidence type="ECO:0000259" key="2">
    <source>
        <dbReference type="Pfam" id="PF07223"/>
    </source>
</evidence>
<gene>
    <name evidence="3" type="ORF">FRX31_024984</name>
</gene>
<feature type="compositionally biased region" description="Polar residues" evidence="1">
    <location>
        <begin position="121"/>
        <end position="134"/>
    </location>
</feature>
<accession>A0A7J6VJZ1</accession>
<comment type="caution">
    <text evidence="3">The sequence shown here is derived from an EMBL/GenBank/DDBJ whole genome shotgun (WGS) entry which is preliminary data.</text>
</comment>
<dbReference type="PANTHER" id="PTHR31805">
    <property type="entry name" value="RECEPTOR-LIKE KINASE, PUTATIVE (DUF1421)-RELATED"/>
    <property type="match status" value="1"/>
</dbReference>
<dbReference type="InterPro" id="IPR010820">
    <property type="entry name" value="DUF1421"/>
</dbReference>
<dbReference type="OrthoDB" id="515416at2759"/>
<keyword evidence="4" id="KW-1185">Reference proteome</keyword>
<protein>
    <submittedName>
        <fullName evidence="3">Dna-binding protein</fullName>
    </submittedName>
</protein>
<dbReference type="EMBL" id="JABWDY010030722">
    <property type="protein sequence ID" value="KAF5185429.1"/>
    <property type="molecule type" value="Genomic_DNA"/>
</dbReference>
<feature type="compositionally biased region" description="Polar residues" evidence="1">
    <location>
        <begin position="278"/>
        <end position="289"/>
    </location>
</feature>
<proteinExistence type="predicted"/>
<evidence type="ECO:0000256" key="1">
    <source>
        <dbReference type="SAM" id="MobiDB-lite"/>
    </source>
</evidence>
<evidence type="ECO:0000313" key="3">
    <source>
        <dbReference type="EMBL" id="KAF5185429.1"/>
    </source>
</evidence>